<evidence type="ECO:0000256" key="2">
    <source>
        <dbReference type="ARBA" id="ARBA00022980"/>
    </source>
</evidence>
<comment type="similarity">
    <text evidence="1 4">Belongs to the universal ribosomal protein uL14 family.</text>
</comment>
<keyword evidence="3 4" id="KW-0687">Ribonucleoprotein</keyword>
<dbReference type="Proteomes" id="UP000594638">
    <property type="component" value="Unassembled WGS sequence"/>
</dbReference>
<dbReference type="InterPro" id="IPR036853">
    <property type="entry name" value="Ribosomal_uL14_sf"/>
</dbReference>
<name>A0A8S0U2L7_OLEEU</name>
<dbReference type="GO" id="GO:0006412">
    <property type="term" value="P:translation"/>
    <property type="evidence" value="ECO:0007669"/>
    <property type="project" value="InterPro"/>
</dbReference>
<dbReference type="SUPFAM" id="SSF50193">
    <property type="entry name" value="Ribosomal protein L14"/>
    <property type="match status" value="1"/>
</dbReference>
<comment type="caution">
    <text evidence="5">The sequence shown here is derived from an EMBL/GenBank/DDBJ whole genome shotgun (WGS) entry which is preliminary data.</text>
</comment>
<dbReference type="EMBL" id="CACTIH010007404">
    <property type="protein sequence ID" value="CAA3012550.1"/>
    <property type="molecule type" value="Genomic_DNA"/>
</dbReference>
<dbReference type="PANTHER" id="PTHR11761:SF8">
    <property type="entry name" value="LARGE RIBOSOMAL SUBUNIT PROTEIN UL14"/>
    <property type="match status" value="1"/>
</dbReference>
<dbReference type="GO" id="GO:0070180">
    <property type="term" value="F:large ribosomal subunit rRNA binding"/>
    <property type="evidence" value="ECO:0007669"/>
    <property type="project" value="TreeGrafter"/>
</dbReference>
<dbReference type="AlphaFoldDB" id="A0A8S0U2L7"/>
<sequence length="238" mass="25936">MVEEVIPFEVVYSPKVGMPNFVASSDKVDDLMDFSLALNMQVKMATETLEFSRVTHGSVSGIVTDIDSHSYDHDTSASFQGARLDQNDSSRKVFIDPVENVLESEPIPVSRLANNGNSISENLSPSGQNSVHELVEQQVYHSSTKAVVNSFKLFGKAIHIANPVECGVDNSDMTANQFDRLDVGLMVYVYFKDNAAVIVNPKGEMKCCAINGLIGKECTSIWPRFATPANAIATVSKP</sequence>
<keyword evidence="2 4" id="KW-0689">Ribosomal protein</keyword>
<dbReference type="PANTHER" id="PTHR11761">
    <property type="entry name" value="50S/60S RIBOSOMAL PROTEIN L14/L23"/>
    <property type="match status" value="1"/>
</dbReference>
<organism evidence="5 6">
    <name type="scientific">Olea europaea subsp. europaea</name>
    <dbReference type="NCBI Taxonomy" id="158383"/>
    <lineage>
        <taxon>Eukaryota</taxon>
        <taxon>Viridiplantae</taxon>
        <taxon>Streptophyta</taxon>
        <taxon>Embryophyta</taxon>
        <taxon>Tracheophyta</taxon>
        <taxon>Spermatophyta</taxon>
        <taxon>Magnoliopsida</taxon>
        <taxon>eudicotyledons</taxon>
        <taxon>Gunneridae</taxon>
        <taxon>Pentapetalae</taxon>
        <taxon>asterids</taxon>
        <taxon>lamiids</taxon>
        <taxon>Lamiales</taxon>
        <taxon>Oleaceae</taxon>
        <taxon>Oleeae</taxon>
        <taxon>Olea</taxon>
    </lineage>
</organism>
<accession>A0A8S0U2L7</accession>
<gene>
    <name evidence="5" type="ORF">OLEA9_A090576</name>
</gene>
<keyword evidence="6" id="KW-1185">Reference proteome</keyword>
<evidence type="ECO:0000256" key="4">
    <source>
        <dbReference type="RuleBase" id="RU003949"/>
    </source>
</evidence>
<reference evidence="5 6" key="1">
    <citation type="submission" date="2019-12" db="EMBL/GenBank/DDBJ databases">
        <authorList>
            <person name="Alioto T."/>
            <person name="Alioto T."/>
            <person name="Gomez Garrido J."/>
        </authorList>
    </citation>
    <scope>NUCLEOTIDE SEQUENCE [LARGE SCALE GENOMIC DNA]</scope>
</reference>
<evidence type="ECO:0000313" key="6">
    <source>
        <dbReference type="Proteomes" id="UP000594638"/>
    </source>
</evidence>
<proteinExistence type="inferred from homology"/>
<dbReference type="GO" id="GO:0022625">
    <property type="term" value="C:cytosolic large ribosomal subunit"/>
    <property type="evidence" value="ECO:0007669"/>
    <property type="project" value="TreeGrafter"/>
</dbReference>
<dbReference type="InterPro" id="IPR000218">
    <property type="entry name" value="Ribosomal_uL14"/>
</dbReference>
<dbReference type="Gramene" id="OE9A090576T1">
    <property type="protein sequence ID" value="OE9A090576C1"/>
    <property type="gene ID" value="OE9A090576"/>
</dbReference>
<evidence type="ECO:0000256" key="3">
    <source>
        <dbReference type="ARBA" id="ARBA00023274"/>
    </source>
</evidence>
<protein>
    <submittedName>
        <fullName evidence="5">60S ribosomal L23</fullName>
    </submittedName>
</protein>
<dbReference type="Gene3D" id="2.40.150.20">
    <property type="entry name" value="Ribosomal protein L14"/>
    <property type="match status" value="1"/>
</dbReference>
<dbReference type="GO" id="GO:0003735">
    <property type="term" value="F:structural constituent of ribosome"/>
    <property type="evidence" value="ECO:0007669"/>
    <property type="project" value="InterPro"/>
</dbReference>
<dbReference type="Pfam" id="PF00238">
    <property type="entry name" value="Ribosomal_L14"/>
    <property type="match status" value="1"/>
</dbReference>
<evidence type="ECO:0000256" key="1">
    <source>
        <dbReference type="ARBA" id="ARBA00010745"/>
    </source>
</evidence>
<evidence type="ECO:0000313" key="5">
    <source>
        <dbReference type="EMBL" id="CAA3012550.1"/>
    </source>
</evidence>